<dbReference type="AlphaFoldDB" id="W3WLK5"/>
<evidence type="ECO:0000256" key="1">
    <source>
        <dbReference type="ARBA" id="ARBA00004370"/>
    </source>
</evidence>
<keyword evidence="3 5" id="KW-1133">Transmembrane helix</keyword>
<dbReference type="PANTHER" id="PTHR35371">
    <property type="entry name" value="INNER MEMBRANE PROTEIN"/>
    <property type="match status" value="1"/>
</dbReference>
<dbReference type="Gene3D" id="1.20.120.550">
    <property type="entry name" value="Membrane associated eicosanoid/glutathione metabolism-like domain"/>
    <property type="match status" value="1"/>
</dbReference>
<dbReference type="PANTHER" id="PTHR35371:SF2">
    <property type="entry name" value="MAPEG FAMILY PROTEIN"/>
    <property type="match status" value="1"/>
</dbReference>
<name>W3WLK5_PESFW</name>
<dbReference type="Pfam" id="PF01124">
    <property type="entry name" value="MAPEG"/>
    <property type="match status" value="1"/>
</dbReference>
<dbReference type="RefSeq" id="XP_007840036.1">
    <property type="nucleotide sequence ID" value="XM_007841845.1"/>
</dbReference>
<dbReference type="GeneID" id="19278277"/>
<dbReference type="EMBL" id="KI912119">
    <property type="protein sequence ID" value="ETS74780.1"/>
    <property type="molecule type" value="Genomic_DNA"/>
</dbReference>
<organism evidence="6 7">
    <name type="scientific">Pestalotiopsis fici (strain W106-1 / CGMCC3.15140)</name>
    <dbReference type="NCBI Taxonomy" id="1229662"/>
    <lineage>
        <taxon>Eukaryota</taxon>
        <taxon>Fungi</taxon>
        <taxon>Dikarya</taxon>
        <taxon>Ascomycota</taxon>
        <taxon>Pezizomycotina</taxon>
        <taxon>Sordariomycetes</taxon>
        <taxon>Xylariomycetidae</taxon>
        <taxon>Amphisphaeriales</taxon>
        <taxon>Sporocadaceae</taxon>
        <taxon>Pestalotiopsis</taxon>
    </lineage>
</organism>
<dbReference type="InParanoid" id="W3WLK5"/>
<dbReference type="HOGENOM" id="CLU_110778_4_0_1"/>
<feature type="transmembrane region" description="Helical" evidence="5">
    <location>
        <begin position="141"/>
        <end position="160"/>
    </location>
</feature>
<evidence type="ECO:0000256" key="5">
    <source>
        <dbReference type="SAM" id="Phobius"/>
    </source>
</evidence>
<comment type="subcellular location">
    <subcellularLocation>
        <location evidence="1">Membrane</location>
    </subcellularLocation>
</comment>
<evidence type="ECO:0008006" key="8">
    <source>
        <dbReference type="Google" id="ProtNLM"/>
    </source>
</evidence>
<protein>
    <recommendedName>
        <fullName evidence="8">MAPEG family protein</fullName>
    </recommendedName>
</protein>
<dbReference type="InterPro" id="IPR023352">
    <property type="entry name" value="MAPEG-like_dom_sf"/>
</dbReference>
<dbReference type="OrthoDB" id="2122304at2759"/>
<evidence type="ECO:0000256" key="2">
    <source>
        <dbReference type="ARBA" id="ARBA00022692"/>
    </source>
</evidence>
<reference evidence="7" key="1">
    <citation type="journal article" date="2015" name="BMC Genomics">
        <title>Genomic and transcriptomic analysis of the endophytic fungus Pestalotiopsis fici reveals its lifestyle and high potential for synthesis of natural products.</title>
        <authorList>
            <person name="Wang X."/>
            <person name="Zhang X."/>
            <person name="Liu L."/>
            <person name="Xiang M."/>
            <person name="Wang W."/>
            <person name="Sun X."/>
            <person name="Che Y."/>
            <person name="Guo L."/>
            <person name="Liu G."/>
            <person name="Guo L."/>
            <person name="Wang C."/>
            <person name="Yin W.B."/>
            <person name="Stadler M."/>
            <person name="Zhang X."/>
            <person name="Liu X."/>
        </authorList>
    </citation>
    <scope>NUCLEOTIDE SEQUENCE [LARGE SCALE GENOMIC DNA]</scope>
    <source>
        <strain evidence="7">W106-1 / CGMCC3.15140</strain>
    </source>
</reference>
<dbReference type="OMA" id="FHFVFAY"/>
<accession>W3WLK5</accession>
<keyword evidence="2 5" id="KW-0812">Transmembrane</keyword>
<feature type="transmembrane region" description="Helical" evidence="5">
    <location>
        <begin position="118"/>
        <end position="135"/>
    </location>
</feature>
<dbReference type="SUPFAM" id="SSF161084">
    <property type="entry name" value="MAPEG domain-like"/>
    <property type="match status" value="1"/>
</dbReference>
<dbReference type="KEGG" id="pfy:PFICI_13264"/>
<dbReference type="eggNOG" id="ENOG502SE3P">
    <property type="taxonomic scope" value="Eukaryota"/>
</dbReference>
<dbReference type="GO" id="GO:0016020">
    <property type="term" value="C:membrane"/>
    <property type="evidence" value="ECO:0007669"/>
    <property type="project" value="UniProtKB-SubCell"/>
</dbReference>
<dbReference type="Proteomes" id="UP000030651">
    <property type="component" value="Unassembled WGS sequence"/>
</dbReference>
<proteinExistence type="predicted"/>
<keyword evidence="4 5" id="KW-0472">Membrane</keyword>
<evidence type="ECO:0000313" key="7">
    <source>
        <dbReference type="Proteomes" id="UP000030651"/>
    </source>
</evidence>
<evidence type="ECO:0000256" key="4">
    <source>
        <dbReference type="ARBA" id="ARBA00023136"/>
    </source>
</evidence>
<evidence type="ECO:0000313" key="6">
    <source>
        <dbReference type="EMBL" id="ETS74780.1"/>
    </source>
</evidence>
<feature type="transmembrane region" description="Helical" evidence="5">
    <location>
        <begin position="94"/>
        <end position="111"/>
    </location>
</feature>
<keyword evidence="7" id="KW-1185">Reference proteome</keyword>
<sequence length="170" mass="18317">MTSLATTLGLRAASAGAFVPNHAAGYLAFNFAWSYLALASRHLKQLWGIDHQSAPRDDIAKYGEAAVRSGKITQSQLNMLKRNEAAYANSVENYTLLVGAIGLATAAGVAPEAINRAGLVYSIARVAYGFWYVLVENDTLALVRALFWYIGNGSCLYLLWKAGELLTKAA</sequence>
<dbReference type="InterPro" id="IPR001129">
    <property type="entry name" value="Membr-assoc_MAPEG"/>
</dbReference>
<evidence type="ECO:0000256" key="3">
    <source>
        <dbReference type="ARBA" id="ARBA00022989"/>
    </source>
</evidence>
<gene>
    <name evidence="6" type="ORF">PFICI_13264</name>
</gene>